<comment type="caution">
    <text evidence="2">The sequence shown here is derived from an EMBL/GenBank/DDBJ whole genome shotgun (WGS) entry which is preliminary data.</text>
</comment>
<dbReference type="Proteomes" id="UP000886520">
    <property type="component" value="Chromosome 13"/>
</dbReference>
<feature type="compositionally biased region" description="Low complexity" evidence="1">
    <location>
        <begin position="83"/>
        <end position="92"/>
    </location>
</feature>
<sequence>GGGGGGGGGRGGGGGGGLKAEGMAWPCEVERVGVILAYTHAELRIRRIAASKGAGSTIIKSFCATLGSKVYSSTFTTKTTLATLNSRPDSGAPAPPSPSPPPPLLLRRSQDSEAPPPLPRSPSPRHHM</sequence>
<dbReference type="AlphaFoldDB" id="A0A9D4UQA0"/>
<protein>
    <submittedName>
        <fullName evidence="2">Uncharacterized protein</fullName>
    </submittedName>
</protein>
<evidence type="ECO:0000313" key="2">
    <source>
        <dbReference type="EMBL" id="KAI5071867.1"/>
    </source>
</evidence>
<feature type="region of interest" description="Disordered" evidence="1">
    <location>
        <begin position="83"/>
        <end position="128"/>
    </location>
</feature>
<reference evidence="2" key="1">
    <citation type="submission" date="2021-01" db="EMBL/GenBank/DDBJ databases">
        <title>Adiantum capillus-veneris genome.</title>
        <authorList>
            <person name="Fang Y."/>
            <person name="Liao Q."/>
        </authorList>
    </citation>
    <scope>NUCLEOTIDE SEQUENCE</scope>
    <source>
        <strain evidence="2">H3</strain>
        <tissue evidence="2">Leaf</tissue>
    </source>
</reference>
<dbReference type="EMBL" id="JABFUD020000013">
    <property type="protein sequence ID" value="KAI5071867.1"/>
    <property type="molecule type" value="Genomic_DNA"/>
</dbReference>
<feature type="compositionally biased region" description="Pro residues" evidence="1">
    <location>
        <begin position="93"/>
        <end position="104"/>
    </location>
</feature>
<proteinExistence type="predicted"/>
<feature type="non-terminal residue" evidence="2">
    <location>
        <position position="128"/>
    </location>
</feature>
<evidence type="ECO:0000313" key="3">
    <source>
        <dbReference type="Proteomes" id="UP000886520"/>
    </source>
</evidence>
<feature type="non-terminal residue" evidence="2">
    <location>
        <position position="1"/>
    </location>
</feature>
<gene>
    <name evidence="2" type="ORF">GOP47_0014118</name>
</gene>
<accession>A0A9D4UQA0</accession>
<organism evidence="2 3">
    <name type="scientific">Adiantum capillus-veneris</name>
    <name type="common">Maidenhair fern</name>
    <dbReference type="NCBI Taxonomy" id="13818"/>
    <lineage>
        <taxon>Eukaryota</taxon>
        <taxon>Viridiplantae</taxon>
        <taxon>Streptophyta</taxon>
        <taxon>Embryophyta</taxon>
        <taxon>Tracheophyta</taxon>
        <taxon>Polypodiopsida</taxon>
        <taxon>Polypodiidae</taxon>
        <taxon>Polypodiales</taxon>
        <taxon>Pteridineae</taxon>
        <taxon>Pteridaceae</taxon>
        <taxon>Vittarioideae</taxon>
        <taxon>Adiantum</taxon>
    </lineage>
</organism>
<name>A0A9D4UQA0_ADICA</name>
<feature type="region of interest" description="Disordered" evidence="1">
    <location>
        <begin position="1"/>
        <end position="21"/>
    </location>
</feature>
<feature type="compositionally biased region" description="Gly residues" evidence="1">
    <location>
        <begin position="1"/>
        <end position="19"/>
    </location>
</feature>
<keyword evidence="3" id="KW-1185">Reference proteome</keyword>
<evidence type="ECO:0000256" key="1">
    <source>
        <dbReference type="SAM" id="MobiDB-lite"/>
    </source>
</evidence>